<dbReference type="SUPFAM" id="SSF55729">
    <property type="entry name" value="Acyl-CoA N-acyltransferases (Nat)"/>
    <property type="match status" value="1"/>
</dbReference>
<keyword evidence="1" id="KW-0808">Transferase</keyword>
<dbReference type="EMBL" id="CP104067">
    <property type="protein sequence ID" value="WAH39798.1"/>
    <property type="molecule type" value="Genomic_DNA"/>
</dbReference>
<dbReference type="CDD" id="cd04301">
    <property type="entry name" value="NAT_SF"/>
    <property type="match status" value="1"/>
</dbReference>
<feature type="domain" description="N-acetyltransferase" evidence="3">
    <location>
        <begin position="1"/>
        <end position="156"/>
    </location>
</feature>
<evidence type="ECO:0000313" key="4">
    <source>
        <dbReference type="EMBL" id="WAH39798.1"/>
    </source>
</evidence>
<evidence type="ECO:0000256" key="1">
    <source>
        <dbReference type="ARBA" id="ARBA00022679"/>
    </source>
</evidence>
<dbReference type="Proteomes" id="UP001164761">
    <property type="component" value="Chromosome"/>
</dbReference>
<dbReference type="RefSeq" id="WP_268003696.1">
    <property type="nucleotide sequence ID" value="NZ_BSUT01000001.1"/>
</dbReference>
<dbReference type="PANTHER" id="PTHR43877:SF2">
    <property type="entry name" value="AMINOALKYLPHOSPHONATE N-ACETYLTRANSFERASE-RELATED"/>
    <property type="match status" value="1"/>
</dbReference>
<gene>
    <name evidence="4" type="ORF">NZD89_15450</name>
</gene>
<evidence type="ECO:0000256" key="2">
    <source>
        <dbReference type="ARBA" id="ARBA00023315"/>
    </source>
</evidence>
<reference evidence="4" key="1">
    <citation type="submission" date="2022-08" db="EMBL/GenBank/DDBJ databases">
        <title>Alicyclobacillus fastidiosus DSM 17978, complete genome.</title>
        <authorList>
            <person name="Wang Q."/>
            <person name="Cai R."/>
            <person name="Wang Z."/>
        </authorList>
    </citation>
    <scope>NUCLEOTIDE SEQUENCE</scope>
    <source>
        <strain evidence="4">DSM 17978</strain>
    </source>
</reference>
<dbReference type="InterPro" id="IPR016181">
    <property type="entry name" value="Acyl_CoA_acyltransferase"/>
</dbReference>
<evidence type="ECO:0000313" key="5">
    <source>
        <dbReference type="Proteomes" id="UP001164761"/>
    </source>
</evidence>
<sequence>MEIRLATSSDAHDIHSIILDAYSEYKDIPGSSSALDETADSIQESIKLGKENALLGLVDRSVIACVRYSFKDGMYFYRLAVRRDWQGKGLAKLLLSHLESLAMVERQPKIWCKVRYSVPRNVYLYQSLGYVKSDEELVHKDDGVALEVWTMSKVFSA</sequence>
<accession>A0ABY6ZB86</accession>
<dbReference type="PANTHER" id="PTHR43877">
    <property type="entry name" value="AMINOALKYLPHOSPHONATE N-ACETYLTRANSFERASE-RELATED-RELATED"/>
    <property type="match status" value="1"/>
</dbReference>
<keyword evidence="5" id="KW-1185">Reference proteome</keyword>
<keyword evidence="2" id="KW-0012">Acyltransferase</keyword>
<dbReference type="Gene3D" id="3.40.630.30">
    <property type="match status" value="1"/>
</dbReference>
<dbReference type="InterPro" id="IPR050832">
    <property type="entry name" value="Bact_Acetyltransf"/>
</dbReference>
<organism evidence="4 5">
    <name type="scientific">Alicyclobacillus fastidiosus</name>
    <dbReference type="NCBI Taxonomy" id="392011"/>
    <lineage>
        <taxon>Bacteria</taxon>
        <taxon>Bacillati</taxon>
        <taxon>Bacillota</taxon>
        <taxon>Bacilli</taxon>
        <taxon>Bacillales</taxon>
        <taxon>Alicyclobacillaceae</taxon>
        <taxon>Alicyclobacillus</taxon>
    </lineage>
</organism>
<dbReference type="InterPro" id="IPR000182">
    <property type="entry name" value="GNAT_dom"/>
</dbReference>
<dbReference type="PROSITE" id="PS51186">
    <property type="entry name" value="GNAT"/>
    <property type="match status" value="1"/>
</dbReference>
<name>A0ABY6ZB86_9BACL</name>
<proteinExistence type="predicted"/>
<protein>
    <submittedName>
        <fullName evidence="4">GNAT family N-acetyltransferase</fullName>
    </submittedName>
</protein>
<dbReference type="Pfam" id="PF00583">
    <property type="entry name" value="Acetyltransf_1"/>
    <property type="match status" value="1"/>
</dbReference>
<evidence type="ECO:0000259" key="3">
    <source>
        <dbReference type="PROSITE" id="PS51186"/>
    </source>
</evidence>